<proteinExistence type="predicted"/>
<dbReference type="PANTHER" id="PTHR34575">
    <property type="entry name" value="PROTEIN PAM68, CHLOROPLASTIC"/>
    <property type="match status" value="1"/>
</dbReference>
<reference evidence="3" key="1">
    <citation type="submission" date="2021-01" db="UniProtKB">
        <authorList>
            <consortium name="EnsemblPlants"/>
        </authorList>
    </citation>
    <scope>IDENTIFICATION</scope>
</reference>
<dbReference type="Proteomes" id="UP000594263">
    <property type="component" value="Unplaced"/>
</dbReference>
<keyword evidence="2" id="KW-0812">Transmembrane</keyword>
<dbReference type="InterPro" id="IPR021855">
    <property type="entry name" value="PAM68-like"/>
</dbReference>
<keyword evidence="2" id="KW-0472">Membrane</keyword>
<evidence type="ECO:0000313" key="3">
    <source>
        <dbReference type="EnsemblPlants" id="Kaladp0095s0778.1.v1.1.CDS.1"/>
    </source>
</evidence>
<evidence type="ECO:0000256" key="1">
    <source>
        <dbReference type="SAM" id="MobiDB-lite"/>
    </source>
</evidence>
<organism evidence="3 4">
    <name type="scientific">Kalanchoe fedtschenkoi</name>
    <name type="common">Lavender scallops</name>
    <name type="synonym">South American air plant</name>
    <dbReference type="NCBI Taxonomy" id="63787"/>
    <lineage>
        <taxon>Eukaryota</taxon>
        <taxon>Viridiplantae</taxon>
        <taxon>Streptophyta</taxon>
        <taxon>Embryophyta</taxon>
        <taxon>Tracheophyta</taxon>
        <taxon>Spermatophyta</taxon>
        <taxon>Magnoliopsida</taxon>
        <taxon>eudicotyledons</taxon>
        <taxon>Gunneridae</taxon>
        <taxon>Pentapetalae</taxon>
        <taxon>Saxifragales</taxon>
        <taxon>Crassulaceae</taxon>
        <taxon>Kalanchoe</taxon>
    </lineage>
</organism>
<protein>
    <submittedName>
        <fullName evidence="3">Uncharacterized protein</fullName>
    </submittedName>
</protein>
<dbReference type="AlphaFoldDB" id="A0A7N0V368"/>
<evidence type="ECO:0000256" key="2">
    <source>
        <dbReference type="SAM" id="Phobius"/>
    </source>
</evidence>
<dbReference type="EnsemblPlants" id="Kaladp0095s0778.1.v1.1">
    <property type="protein sequence ID" value="Kaladp0095s0778.1.v1.1.CDS.1"/>
    <property type="gene ID" value="Kaladp0095s0778.v1.1"/>
</dbReference>
<accession>A0A7N0V368</accession>
<keyword evidence="4" id="KW-1185">Reference proteome</keyword>
<dbReference type="OMA" id="GIFSTSW"/>
<feature type="region of interest" description="Disordered" evidence="1">
    <location>
        <begin position="49"/>
        <end position="80"/>
    </location>
</feature>
<sequence>MATAPVCVTKLSPFHISNRISPTPASPPCRSIRKLGNKAARKWKLRAEARGFGPDSNRRPSKLLQDPKNDGIGGSDDEDEIPKAVMERMSVRIVASVVTPMGLGLGFLSVFGALRDQNVWDVPLWVPVATSFFTFGASALGIPYGALSTSWDPDTKGSFLGLEQLERNWVELWKQ</sequence>
<evidence type="ECO:0000313" key="4">
    <source>
        <dbReference type="Proteomes" id="UP000594263"/>
    </source>
</evidence>
<feature type="transmembrane region" description="Helical" evidence="2">
    <location>
        <begin position="124"/>
        <end position="147"/>
    </location>
</feature>
<feature type="transmembrane region" description="Helical" evidence="2">
    <location>
        <begin position="93"/>
        <end position="112"/>
    </location>
</feature>
<dbReference type="PANTHER" id="PTHR34575:SF6">
    <property type="entry name" value="EXPRESSED PROTEIN"/>
    <property type="match status" value="1"/>
</dbReference>
<name>A0A7N0V368_KALFE</name>
<dbReference type="Gramene" id="Kaladp0095s0778.1.v1.1">
    <property type="protein sequence ID" value="Kaladp0095s0778.1.v1.1.CDS.1"/>
    <property type="gene ID" value="Kaladp0095s0778.v1.1"/>
</dbReference>
<dbReference type="Pfam" id="PF11947">
    <property type="entry name" value="DUF3464"/>
    <property type="match status" value="1"/>
</dbReference>
<keyword evidence="2" id="KW-1133">Transmembrane helix</keyword>